<dbReference type="EMBL" id="NBNE01002745">
    <property type="protein sequence ID" value="OWZ09553.1"/>
    <property type="molecule type" value="Genomic_DNA"/>
</dbReference>
<dbReference type="InterPro" id="IPR041373">
    <property type="entry name" value="RT_RNaseH"/>
</dbReference>
<evidence type="ECO:0000313" key="9">
    <source>
        <dbReference type="Proteomes" id="UP000198211"/>
    </source>
</evidence>
<dbReference type="Proteomes" id="UP000198211">
    <property type="component" value="Unassembled WGS sequence"/>
</dbReference>
<evidence type="ECO:0000256" key="4">
    <source>
        <dbReference type="ARBA" id="ARBA00022759"/>
    </source>
</evidence>
<evidence type="ECO:0000259" key="7">
    <source>
        <dbReference type="Pfam" id="PF17917"/>
    </source>
</evidence>
<organism evidence="8 9">
    <name type="scientific">Phytophthora megakarya</name>
    <dbReference type="NCBI Taxonomy" id="4795"/>
    <lineage>
        <taxon>Eukaryota</taxon>
        <taxon>Sar</taxon>
        <taxon>Stramenopiles</taxon>
        <taxon>Oomycota</taxon>
        <taxon>Peronosporomycetes</taxon>
        <taxon>Peronosporales</taxon>
        <taxon>Peronosporaceae</taxon>
        <taxon>Phytophthora</taxon>
    </lineage>
</organism>
<keyword evidence="3" id="KW-0540">Nuclease</keyword>
<dbReference type="GO" id="GO:0003964">
    <property type="term" value="F:RNA-directed DNA polymerase activity"/>
    <property type="evidence" value="ECO:0007669"/>
    <property type="project" value="UniProtKB-KW"/>
</dbReference>
<keyword evidence="5" id="KW-0378">Hydrolase</keyword>
<dbReference type="SUPFAM" id="SSF56672">
    <property type="entry name" value="DNA/RNA polymerases"/>
    <property type="match status" value="1"/>
</dbReference>
<proteinExistence type="predicted"/>
<evidence type="ECO:0000256" key="3">
    <source>
        <dbReference type="ARBA" id="ARBA00022722"/>
    </source>
</evidence>
<evidence type="ECO:0000256" key="1">
    <source>
        <dbReference type="ARBA" id="ARBA00022679"/>
    </source>
</evidence>
<evidence type="ECO:0000256" key="2">
    <source>
        <dbReference type="ARBA" id="ARBA00022695"/>
    </source>
</evidence>
<keyword evidence="4" id="KW-0255">Endonuclease</keyword>
<dbReference type="GO" id="GO:0016787">
    <property type="term" value="F:hydrolase activity"/>
    <property type="evidence" value="ECO:0007669"/>
    <property type="project" value="UniProtKB-KW"/>
</dbReference>
<keyword evidence="6" id="KW-0695">RNA-directed DNA polymerase</keyword>
<dbReference type="GO" id="GO:0004519">
    <property type="term" value="F:endonuclease activity"/>
    <property type="evidence" value="ECO:0007669"/>
    <property type="project" value="UniProtKB-KW"/>
</dbReference>
<keyword evidence="9" id="KW-1185">Reference proteome</keyword>
<protein>
    <recommendedName>
        <fullName evidence="7">Reverse transcriptase RNase H-like domain-containing protein</fullName>
    </recommendedName>
</protein>
<sequence>MDFGPTVPQPIFEVVRPPKLVSWDHASLVSWYREWDHYVTKIHHRCAVTGESFERVVATLKCAIQPKVLDIISSYILQRPPEAITNNAVLQVIQTRSQTLVNELVPDVTSLVPQSLHMNLQTDDYDTRILRYFQDFTKIVEENGLQGLIGKFTVCTLLYRWWWLMDANWNAIVHGEEELLLGKDILGDLGINVDGMLAQLAHGADFVDDSDDSEIGDNSQELPAPEDVQINLDHLTSDEFANEMDVEHVEDLMTILNQYPDGRRNHNALNVEISWMEAEQAAFSAAITAIRHSALMTFPTEEDELCVFCDAILSGYSIVVTMVHTWDVTRPVEDQDHSLVIGKGGMFRGAQLNWPIIEKEAFPIIKTCTELEYLLLRLKEFRLYCDHPNLIYLFTPSMDVQEHVRDRPQRWSLRLLGLHYTIEHISGEKNL</sequence>
<comment type="caution">
    <text evidence="8">The sequence shown here is derived from an EMBL/GenBank/DDBJ whole genome shotgun (WGS) entry which is preliminary data.</text>
</comment>
<accession>A0A225VVV0</accession>
<keyword evidence="2" id="KW-0548">Nucleotidyltransferase</keyword>
<evidence type="ECO:0000256" key="6">
    <source>
        <dbReference type="ARBA" id="ARBA00022918"/>
    </source>
</evidence>
<gene>
    <name evidence="8" type="ORF">PHMEG_00017725</name>
</gene>
<feature type="domain" description="Reverse transcriptase RNase H-like" evidence="7">
    <location>
        <begin position="303"/>
        <end position="415"/>
    </location>
</feature>
<keyword evidence="1" id="KW-0808">Transferase</keyword>
<evidence type="ECO:0000313" key="8">
    <source>
        <dbReference type="EMBL" id="OWZ09553.1"/>
    </source>
</evidence>
<evidence type="ECO:0000256" key="5">
    <source>
        <dbReference type="ARBA" id="ARBA00022801"/>
    </source>
</evidence>
<name>A0A225VVV0_9STRA</name>
<dbReference type="AlphaFoldDB" id="A0A225VVV0"/>
<dbReference type="Pfam" id="PF17917">
    <property type="entry name" value="RT_RNaseH"/>
    <property type="match status" value="1"/>
</dbReference>
<reference evidence="9" key="1">
    <citation type="submission" date="2017-03" db="EMBL/GenBank/DDBJ databases">
        <title>Phytopthora megakarya and P. palmivora, two closely related causual agents of cacao black pod achieved similar genome size and gene model numbers by different mechanisms.</title>
        <authorList>
            <person name="Ali S."/>
            <person name="Shao J."/>
            <person name="Larry D.J."/>
            <person name="Kronmiller B."/>
            <person name="Shen D."/>
            <person name="Strem M.D."/>
            <person name="Melnick R.L."/>
            <person name="Guiltinan M.J."/>
            <person name="Tyler B.M."/>
            <person name="Meinhardt L.W."/>
            <person name="Bailey B.A."/>
        </authorList>
    </citation>
    <scope>NUCLEOTIDE SEQUENCE [LARGE SCALE GENOMIC DNA]</scope>
    <source>
        <strain evidence="9">zdho120</strain>
    </source>
</reference>
<dbReference type="InterPro" id="IPR043502">
    <property type="entry name" value="DNA/RNA_pol_sf"/>
</dbReference>